<accession>A0A9D4PQH1</accession>
<reference evidence="1" key="1">
    <citation type="journal article" date="2020" name="Cell">
        <title>Large-Scale Comparative Analyses of Tick Genomes Elucidate Their Genetic Diversity and Vector Capacities.</title>
        <authorList>
            <consortium name="Tick Genome and Microbiome Consortium (TIGMIC)"/>
            <person name="Jia N."/>
            <person name="Wang J."/>
            <person name="Shi W."/>
            <person name="Du L."/>
            <person name="Sun Y."/>
            <person name="Zhan W."/>
            <person name="Jiang J.F."/>
            <person name="Wang Q."/>
            <person name="Zhang B."/>
            <person name="Ji P."/>
            <person name="Bell-Sakyi L."/>
            <person name="Cui X.M."/>
            <person name="Yuan T.T."/>
            <person name="Jiang B.G."/>
            <person name="Yang W.F."/>
            <person name="Lam T.T."/>
            <person name="Chang Q.C."/>
            <person name="Ding S.J."/>
            <person name="Wang X.J."/>
            <person name="Zhu J.G."/>
            <person name="Ruan X.D."/>
            <person name="Zhao L."/>
            <person name="Wei J.T."/>
            <person name="Ye R.Z."/>
            <person name="Que T.C."/>
            <person name="Du C.H."/>
            <person name="Zhou Y.H."/>
            <person name="Cheng J.X."/>
            <person name="Dai P.F."/>
            <person name="Guo W.B."/>
            <person name="Han X.H."/>
            <person name="Huang E.J."/>
            <person name="Li L.F."/>
            <person name="Wei W."/>
            <person name="Gao Y.C."/>
            <person name="Liu J.Z."/>
            <person name="Shao H.Z."/>
            <person name="Wang X."/>
            <person name="Wang C.C."/>
            <person name="Yang T.C."/>
            <person name="Huo Q.B."/>
            <person name="Li W."/>
            <person name="Chen H.Y."/>
            <person name="Chen S.E."/>
            <person name="Zhou L.G."/>
            <person name="Ni X.B."/>
            <person name="Tian J.H."/>
            <person name="Sheng Y."/>
            <person name="Liu T."/>
            <person name="Pan Y.S."/>
            <person name="Xia L.Y."/>
            <person name="Li J."/>
            <person name="Zhao F."/>
            <person name="Cao W.C."/>
        </authorList>
    </citation>
    <scope>NUCLEOTIDE SEQUENCE</scope>
    <source>
        <strain evidence="1">Rsan-2018</strain>
    </source>
</reference>
<reference evidence="1" key="2">
    <citation type="submission" date="2021-09" db="EMBL/GenBank/DDBJ databases">
        <authorList>
            <person name="Jia N."/>
            <person name="Wang J."/>
            <person name="Shi W."/>
            <person name="Du L."/>
            <person name="Sun Y."/>
            <person name="Zhan W."/>
            <person name="Jiang J."/>
            <person name="Wang Q."/>
            <person name="Zhang B."/>
            <person name="Ji P."/>
            <person name="Sakyi L.B."/>
            <person name="Cui X."/>
            <person name="Yuan T."/>
            <person name="Jiang B."/>
            <person name="Yang W."/>
            <person name="Lam T.T.-Y."/>
            <person name="Chang Q."/>
            <person name="Ding S."/>
            <person name="Wang X."/>
            <person name="Zhu J."/>
            <person name="Ruan X."/>
            <person name="Zhao L."/>
            <person name="Wei J."/>
            <person name="Que T."/>
            <person name="Du C."/>
            <person name="Cheng J."/>
            <person name="Dai P."/>
            <person name="Han X."/>
            <person name="Huang E."/>
            <person name="Gao Y."/>
            <person name="Liu J."/>
            <person name="Shao H."/>
            <person name="Ye R."/>
            <person name="Li L."/>
            <person name="Wei W."/>
            <person name="Wang X."/>
            <person name="Wang C."/>
            <person name="Huo Q."/>
            <person name="Li W."/>
            <person name="Guo W."/>
            <person name="Chen H."/>
            <person name="Chen S."/>
            <person name="Zhou L."/>
            <person name="Zhou L."/>
            <person name="Ni X."/>
            <person name="Tian J."/>
            <person name="Zhou Y."/>
            <person name="Sheng Y."/>
            <person name="Liu T."/>
            <person name="Pan Y."/>
            <person name="Xia L."/>
            <person name="Li J."/>
            <person name="Zhao F."/>
            <person name="Cao W."/>
        </authorList>
    </citation>
    <scope>NUCLEOTIDE SEQUENCE</scope>
    <source>
        <strain evidence="1">Rsan-2018</strain>
        <tissue evidence="1">Larvae</tissue>
    </source>
</reference>
<dbReference type="EMBL" id="JABSTV010001252">
    <property type="protein sequence ID" value="KAH7948473.1"/>
    <property type="molecule type" value="Genomic_DNA"/>
</dbReference>
<dbReference type="AlphaFoldDB" id="A0A9D4PQH1"/>
<keyword evidence="2" id="KW-1185">Reference proteome</keyword>
<protein>
    <submittedName>
        <fullName evidence="1">Uncharacterized protein</fullName>
    </submittedName>
</protein>
<sequence length="138" mass="15230">MHLYKDKPAPSVCNRSVMRRVHTMQNDRGNSAPLDCNSVCDRLRFASDVSRILDRVVSVLRTLASLSPGRCNHLSSAVLANRLSPKERCPGPRCQTASFTRPSRRICPRSTRPASGWYHTGYYSCGSAASCTGDNSEL</sequence>
<dbReference type="Proteomes" id="UP000821837">
    <property type="component" value="Chromosome 6"/>
</dbReference>
<gene>
    <name evidence="1" type="ORF">HPB52_022983</name>
</gene>
<name>A0A9D4PQH1_RHISA</name>
<evidence type="ECO:0000313" key="2">
    <source>
        <dbReference type="Proteomes" id="UP000821837"/>
    </source>
</evidence>
<evidence type="ECO:0000313" key="1">
    <source>
        <dbReference type="EMBL" id="KAH7948473.1"/>
    </source>
</evidence>
<proteinExistence type="predicted"/>
<comment type="caution">
    <text evidence="1">The sequence shown here is derived from an EMBL/GenBank/DDBJ whole genome shotgun (WGS) entry which is preliminary data.</text>
</comment>
<organism evidence="1 2">
    <name type="scientific">Rhipicephalus sanguineus</name>
    <name type="common">Brown dog tick</name>
    <name type="synonym">Ixodes sanguineus</name>
    <dbReference type="NCBI Taxonomy" id="34632"/>
    <lineage>
        <taxon>Eukaryota</taxon>
        <taxon>Metazoa</taxon>
        <taxon>Ecdysozoa</taxon>
        <taxon>Arthropoda</taxon>
        <taxon>Chelicerata</taxon>
        <taxon>Arachnida</taxon>
        <taxon>Acari</taxon>
        <taxon>Parasitiformes</taxon>
        <taxon>Ixodida</taxon>
        <taxon>Ixodoidea</taxon>
        <taxon>Ixodidae</taxon>
        <taxon>Rhipicephalinae</taxon>
        <taxon>Rhipicephalus</taxon>
        <taxon>Rhipicephalus</taxon>
    </lineage>
</organism>